<dbReference type="InterPro" id="IPR027417">
    <property type="entry name" value="P-loop_NTPase"/>
</dbReference>
<dbReference type="Gene3D" id="3.40.50.300">
    <property type="entry name" value="P-loop containing nucleotide triphosphate hydrolases"/>
    <property type="match status" value="1"/>
</dbReference>
<gene>
    <name evidence="2" type="ORF">DPMN_167688</name>
</gene>
<sequence>MNKATEEAVKQQQLAMSAYLKSIGVTYVVGDEYTDMESDSKHNPQDTFTEIPVHTKFNRPLIIIGKSGSGKTAVMAKLFQTSPSFLSPLKSITMVRFLGTSTMSTSIRETLITLCEQIRTLYKVQDPFGLDFESDYQFLVRYFASLLWRINTTNRPLTIILDSADQLNVADHAHLFNWLPHKLPVTVRMIVSLVTDRTDCLTNIRLVFPFVDRFVEITDLDRGVADNIINMTNKAQHRHLSKKQKNFVLEQFAKCCLPLYLKVLVDMSLSWRSYTDLDPGSLGSSIKEAIKFLFNNLEKAHGEVLVRKSLGKCLINMCVQDLNTKSNFDGIGFKYLCLILGKQGLMHVS</sequence>
<dbReference type="Pfam" id="PF05729">
    <property type="entry name" value="NACHT"/>
    <property type="match status" value="1"/>
</dbReference>
<protein>
    <recommendedName>
        <fullName evidence="1">NACHT domain-containing protein</fullName>
    </recommendedName>
</protein>
<dbReference type="AlphaFoldDB" id="A0A9D4F0B6"/>
<proteinExistence type="predicted"/>
<dbReference type="EMBL" id="JAIWYP010000008">
    <property type="protein sequence ID" value="KAH3789507.1"/>
    <property type="molecule type" value="Genomic_DNA"/>
</dbReference>
<accession>A0A9D4F0B6</accession>
<dbReference type="PANTHER" id="PTHR19871">
    <property type="entry name" value="BETA TRANSDUCIN-RELATED PROTEIN"/>
    <property type="match status" value="1"/>
</dbReference>
<dbReference type="Proteomes" id="UP000828390">
    <property type="component" value="Unassembled WGS sequence"/>
</dbReference>
<comment type="caution">
    <text evidence="2">The sequence shown here is derived from an EMBL/GenBank/DDBJ whole genome shotgun (WGS) entry which is preliminary data.</text>
</comment>
<name>A0A9D4F0B6_DREPO</name>
<reference evidence="2" key="2">
    <citation type="submission" date="2020-11" db="EMBL/GenBank/DDBJ databases">
        <authorList>
            <person name="McCartney M.A."/>
            <person name="Auch B."/>
            <person name="Kono T."/>
            <person name="Mallez S."/>
            <person name="Becker A."/>
            <person name="Gohl D.M."/>
            <person name="Silverstein K.A.T."/>
            <person name="Koren S."/>
            <person name="Bechman K.B."/>
            <person name="Herman A."/>
            <person name="Abrahante J.E."/>
            <person name="Garbe J."/>
        </authorList>
    </citation>
    <scope>NUCLEOTIDE SEQUENCE</scope>
    <source>
        <strain evidence="2">Duluth1</strain>
        <tissue evidence="2">Whole animal</tissue>
    </source>
</reference>
<keyword evidence="3" id="KW-1185">Reference proteome</keyword>
<dbReference type="PANTHER" id="PTHR19871:SF14">
    <property type="entry name" value="DUF4062 DOMAIN-CONTAINING PROTEIN"/>
    <property type="match status" value="1"/>
</dbReference>
<dbReference type="SUPFAM" id="SSF52540">
    <property type="entry name" value="P-loop containing nucleoside triphosphate hydrolases"/>
    <property type="match status" value="1"/>
</dbReference>
<evidence type="ECO:0000313" key="2">
    <source>
        <dbReference type="EMBL" id="KAH3789507.1"/>
    </source>
</evidence>
<evidence type="ECO:0000313" key="3">
    <source>
        <dbReference type="Proteomes" id="UP000828390"/>
    </source>
</evidence>
<organism evidence="2 3">
    <name type="scientific">Dreissena polymorpha</name>
    <name type="common">Zebra mussel</name>
    <name type="synonym">Mytilus polymorpha</name>
    <dbReference type="NCBI Taxonomy" id="45954"/>
    <lineage>
        <taxon>Eukaryota</taxon>
        <taxon>Metazoa</taxon>
        <taxon>Spiralia</taxon>
        <taxon>Lophotrochozoa</taxon>
        <taxon>Mollusca</taxon>
        <taxon>Bivalvia</taxon>
        <taxon>Autobranchia</taxon>
        <taxon>Heteroconchia</taxon>
        <taxon>Euheterodonta</taxon>
        <taxon>Imparidentia</taxon>
        <taxon>Neoheterodontei</taxon>
        <taxon>Myida</taxon>
        <taxon>Dreissenoidea</taxon>
        <taxon>Dreissenidae</taxon>
        <taxon>Dreissena</taxon>
    </lineage>
</organism>
<reference evidence="2" key="1">
    <citation type="journal article" date="2019" name="bioRxiv">
        <title>The Genome of the Zebra Mussel, Dreissena polymorpha: A Resource for Invasive Species Research.</title>
        <authorList>
            <person name="McCartney M.A."/>
            <person name="Auch B."/>
            <person name="Kono T."/>
            <person name="Mallez S."/>
            <person name="Zhang Y."/>
            <person name="Obille A."/>
            <person name="Becker A."/>
            <person name="Abrahante J.E."/>
            <person name="Garbe J."/>
            <person name="Badalamenti J.P."/>
            <person name="Herman A."/>
            <person name="Mangelson H."/>
            <person name="Liachko I."/>
            <person name="Sullivan S."/>
            <person name="Sone E.D."/>
            <person name="Koren S."/>
            <person name="Silverstein K.A.T."/>
            <person name="Beckman K.B."/>
            <person name="Gohl D.M."/>
        </authorList>
    </citation>
    <scope>NUCLEOTIDE SEQUENCE</scope>
    <source>
        <strain evidence="2">Duluth1</strain>
        <tissue evidence="2">Whole animal</tissue>
    </source>
</reference>
<feature type="domain" description="NACHT" evidence="1">
    <location>
        <begin position="59"/>
        <end position="207"/>
    </location>
</feature>
<evidence type="ECO:0000259" key="1">
    <source>
        <dbReference type="Pfam" id="PF05729"/>
    </source>
</evidence>
<dbReference type="InterPro" id="IPR007111">
    <property type="entry name" value="NACHT_NTPase"/>
</dbReference>
<dbReference type="InterPro" id="IPR052752">
    <property type="entry name" value="NACHT-WD_repeat"/>
</dbReference>